<feature type="compositionally biased region" description="Low complexity" evidence="1">
    <location>
        <begin position="468"/>
        <end position="484"/>
    </location>
</feature>
<feature type="region of interest" description="Disordered" evidence="1">
    <location>
        <begin position="251"/>
        <end position="294"/>
    </location>
</feature>
<feature type="compositionally biased region" description="Basic and acidic residues" evidence="1">
    <location>
        <begin position="359"/>
        <end position="373"/>
    </location>
</feature>
<feature type="compositionally biased region" description="Polar residues" evidence="1">
    <location>
        <begin position="420"/>
        <end position="430"/>
    </location>
</feature>
<keyword evidence="4" id="KW-1185">Reference proteome</keyword>
<organism evidence="3 4">
    <name type="scientific">Ceutorhynchus assimilis</name>
    <name type="common">cabbage seed weevil</name>
    <dbReference type="NCBI Taxonomy" id="467358"/>
    <lineage>
        <taxon>Eukaryota</taxon>
        <taxon>Metazoa</taxon>
        <taxon>Ecdysozoa</taxon>
        <taxon>Arthropoda</taxon>
        <taxon>Hexapoda</taxon>
        <taxon>Insecta</taxon>
        <taxon>Pterygota</taxon>
        <taxon>Neoptera</taxon>
        <taxon>Endopterygota</taxon>
        <taxon>Coleoptera</taxon>
        <taxon>Polyphaga</taxon>
        <taxon>Cucujiformia</taxon>
        <taxon>Curculionidae</taxon>
        <taxon>Ceutorhynchinae</taxon>
        <taxon>Ceutorhynchus</taxon>
    </lineage>
</organism>
<dbReference type="AlphaFoldDB" id="A0A9N9MKV5"/>
<feature type="region of interest" description="Disordered" evidence="1">
    <location>
        <begin position="359"/>
        <end position="536"/>
    </location>
</feature>
<evidence type="ECO:0000313" key="3">
    <source>
        <dbReference type="EMBL" id="CAG9765771.1"/>
    </source>
</evidence>
<dbReference type="Pfam" id="PF16501">
    <property type="entry name" value="SCAPER_N"/>
    <property type="match status" value="1"/>
</dbReference>
<protein>
    <recommendedName>
        <fullName evidence="2">S phase cyclin A-associated protein in the endoplasmic reticulum N-terminal domain-containing protein</fullName>
    </recommendedName>
</protein>
<dbReference type="PANTHER" id="PTHR31434:SF2">
    <property type="entry name" value="S PHASE CYCLIN A-ASSOCIATED PROTEIN IN THE ENDOPLASMIC RETICULUM"/>
    <property type="match status" value="1"/>
</dbReference>
<evidence type="ECO:0000256" key="1">
    <source>
        <dbReference type="SAM" id="MobiDB-lite"/>
    </source>
</evidence>
<proteinExistence type="predicted"/>
<accession>A0A9N9MKV5</accession>
<dbReference type="Proteomes" id="UP001152799">
    <property type="component" value="Chromosome 3"/>
</dbReference>
<dbReference type="InterPro" id="IPR032446">
    <property type="entry name" value="SCAPER_N"/>
</dbReference>
<gene>
    <name evidence="3" type="ORF">CEUTPL_LOCUS6374</name>
</gene>
<sequence>MPSRSRPRIRSASTGRDKNSELRARYWALLFGNLQRSITEIYNTVETHESLTECQEVILVLENYLRDFSALADWFKLKWDYENTPVPQRPTSLAWDISKTNLSKPSRSGKSSPMLGSGRDSPNPNLSGKISPRILPNKCKNCTCYSCPSSPLPPLDQSIPEGKIINTNDSDCSSKTTLKQEQKQACEDLEKGIENSPCKLQQPKVDTNLKKKSDAKAVDAKAKTTNVANRATNKAEPKIVTSKSKSVAIKPKTNETVSKPLGKSSFKSSNDDLKFAGKEQISAESNPPNIKENSLTTVETKHQPAEAKPEAAPNIDQKKQGFDLDLTENVANFFSSCTIKNIDSPSEDQRTYDILRKVGVESAEKSTSTDDFPRLPLKKSNTAKVHAESQTEPETPEPGKNNTTTKLIKPEAAPIRPQVATKSTSVNITDNKPAISKPAVSTRPAYSMALTKSASAKIVPPRPKVEVRSNASSSARSAQATNTQRGQQGLTRSRTVSDMKFSRNSNISKTNNIPLRDNNIPNNNGQKPNQKMPPRRPFSLMQKSKTTLTKEHLSKSLCLDEYASSETLVPQVDIYCFKWDM</sequence>
<feature type="region of interest" description="Disordered" evidence="1">
    <location>
        <begin position="97"/>
        <end position="130"/>
    </location>
</feature>
<dbReference type="OrthoDB" id="71500at2759"/>
<dbReference type="PANTHER" id="PTHR31434">
    <property type="entry name" value="S PHASE CYCLIN A-ASSOCIATED PROTEIN IN THE ENDOPLASMIC RETICULUM"/>
    <property type="match status" value="1"/>
</dbReference>
<dbReference type="EMBL" id="OU892279">
    <property type="protein sequence ID" value="CAG9765771.1"/>
    <property type="molecule type" value="Genomic_DNA"/>
</dbReference>
<feature type="compositionally biased region" description="Polar residues" evidence="1">
    <location>
        <begin position="379"/>
        <end position="393"/>
    </location>
</feature>
<evidence type="ECO:0000259" key="2">
    <source>
        <dbReference type="Pfam" id="PF16501"/>
    </source>
</evidence>
<reference evidence="3" key="1">
    <citation type="submission" date="2022-01" db="EMBL/GenBank/DDBJ databases">
        <authorList>
            <person name="King R."/>
        </authorList>
    </citation>
    <scope>NUCLEOTIDE SEQUENCE</scope>
</reference>
<feature type="compositionally biased region" description="Polar residues" evidence="1">
    <location>
        <begin position="485"/>
        <end position="494"/>
    </location>
</feature>
<evidence type="ECO:0000313" key="4">
    <source>
        <dbReference type="Proteomes" id="UP001152799"/>
    </source>
</evidence>
<name>A0A9N9MKV5_9CUCU</name>
<feature type="compositionally biased region" description="Polar residues" evidence="1">
    <location>
        <begin position="98"/>
        <end position="111"/>
    </location>
</feature>
<feature type="compositionally biased region" description="Polar residues" evidence="1">
    <location>
        <begin position="502"/>
        <end position="513"/>
    </location>
</feature>
<feature type="compositionally biased region" description="Low complexity" evidence="1">
    <location>
        <begin position="518"/>
        <end position="532"/>
    </location>
</feature>
<feature type="domain" description="S phase cyclin A-associated protein in the endoplasmic reticulum N-terminal" evidence="2">
    <location>
        <begin position="13"/>
        <end position="106"/>
    </location>
</feature>
<feature type="compositionally biased region" description="Polar residues" evidence="1">
    <location>
        <begin position="282"/>
        <end position="294"/>
    </location>
</feature>